<dbReference type="InterPro" id="IPR001312">
    <property type="entry name" value="Hexokinase"/>
</dbReference>
<dbReference type="Pfam" id="PF03727">
    <property type="entry name" value="Hexokinase_2"/>
    <property type="match status" value="1"/>
</dbReference>
<evidence type="ECO:0000256" key="3">
    <source>
        <dbReference type="ARBA" id="ARBA00009225"/>
    </source>
</evidence>
<evidence type="ECO:0000313" key="12">
    <source>
        <dbReference type="EMBL" id="MEQ2421872.1"/>
    </source>
</evidence>
<dbReference type="SUPFAM" id="SSF53067">
    <property type="entry name" value="Actin-like ATPase domain"/>
    <property type="match status" value="2"/>
</dbReference>
<dbReference type="InterPro" id="IPR022672">
    <property type="entry name" value="Hexokinase_N"/>
</dbReference>
<comment type="catalytic activity">
    <reaction evidence="9">
        <text>D-fructose + ATP = D-fructose 6-phosphate + ADP + H(+)</text>
        <dbReference type="Rhea" id="RHEA:16125"/>
        <dbReference type="ChEBI" id="CHEBI:15378"/>
        <dbReference type="ChEBI" id="CHEBI:30616"/>
        <dbReference type="ChEBI" id="CHEBI:37721"/>
        <dbReference type="ChEBI" id="CHEBI:61527"/>
        <dbReference type="ChEBI" id="CHEBI:456216"/>
        <dbReference type="EC" id="2.7.1.1"/>
    </reaction>
    <physiologicalReaction direction="left-to-right" evidence="9">
        <dbReference type="Rhea" id="RHEA:16126"/>
    </physiologicalReaction>
</comment>
<keyword evidence="7" id="KW-0067">ATP-binding</keyword>
<organism evidence="12 13">
    <name type="scientific">Megasphaera intestinihominis</name>
    <dbReference type="NCBI Taxonomy" id="3133159"/>
    <lineage>
        <taxon>Bacteria</taxon>
        <taxon>Bacillati</taxon>
        <taxon>Bacillota</taxon>
        <taxon>Negativicutes</taxon>
        <taxon>Veillonellales</taxon>
        <taxon>Veillonellaceae</taxon>
        <taxon>Megasphaera</taxon>
    </lineage>
</organism>
<dbReference type="Proteomes" id="UP001433088">
    <property type="component" value="Unassembled WGS sequence"/>
</dbReference>
<feature type="domain" description="Hexokinase C-terminal" evidence="11">
    <location>
        <begin position="208"/>
        <end position="420"/>
    </location>
</feature>
<dbReference type="Gene3D" id="3.30.420.40">
    <property type="match status" value="1"/>
</dbReference>
<evidence type="ECO:0000313" key="13">
    <source>
        <dbReference type="Proteomes" id="UP001433088"/>
    </source>
</evidence>
<evidence type="ECO:0000256" key="9">
    <source>
        <dbReference type="ARBA" id="ARBA00047905"/>
    </source>
</evidence>
<evidence type="ECO:0000259" key="10">
    <source>
        <dbReference type="Pfam" id="PF00349"/>
    </source>
</evidence>
<dbReference type="PANTHER" id="PTHR19443:SF16">
    <property type="entry name" value="HEXOKINASE TYPE 1-RELATED"/>
    <property type="match status" value="1"/>
</dbReference>
<name>A0ABV1CX33_9FIRM</name>
<evidence type="ECO:0000256" key="8">
    <source>
        <dbReference type="ARBA" id="ARBA00023152"/>
    </source>
</evidence>
<keyword evidence="8" id="KW-0324">Glycolysis</keyword>
<dbReference type="CDD" id="cd24000">
    <property type="entry name" value="ASKHA_NBD_HK"/>
    <property type="match status" value="1"/>
</dbReference>
<evidence type="ECO:0000256" key="6">
    <source>
        <dbReference type="ARBA" id="ARBA00022777"/>
    </source>
</evidence>
<evidence type="ECO:0000256" key="1">
    <source>
        <dbReference type="ARBA" id="ARBA00004921"/>
    </source>
</evidence>
<dbReference type="EMBL" id="JBBMEU010000015">
    <property type="protein sequence ID" value="MEQ2421872.1"/>
    <property type="molecule type" value="Genomic_DNA"/>
</dbReference>
<evidence type="ECO:0000256" key="2">
    <source>
        <dbReference type="ARBA" id="ARBA00005007"/>
    </source>
</evidence>
<dbReference type="InterPro" id="IPR043129">
    <property type="entry name" value="ATPase_NBD"/>
</dbReference>
<evidence type="ECO:0000256" key="4">
    <source>
        <dbReference type="ARBA" id="ARBA00022679"/>
    </source>
</evidence>
<dbReference type="PANTHER" id="PTHR19443">
    <property type="entry name" value="HEXOKINASE"/>
    <property type="match status" value="1"/>
</dbReference>
<evidence type="ECO:0000256" key="5">
    <source>
        <dbReference type="ARBA" id="ARBA00022741"/>
    </source>
</evidence>
<protein>
    <submittedName>
        <fullName evidence="12">Hexokinase</fullName>
    </submittedName>
</protein>
<keyword evidence="6" id="KW-0418">Kinase</keyword>
<dbReference type="RefSeq" id="WP_292282209.1">
    <property type="nucleotide sequence ID" value="NZ_JBBMEU010000015.1"/>
</dbReference>
<dbReference type="PROSITE" id="PS51748">
    <property type="entry name" value="HEXOKINASE_2"/>
    <property type="match status" value="1"/>
</dbReference>
<dbReference type="InterPro" id="IPR022673">
    <property type="entry name" value="Hexokinase_C"/>
</dbReference>
<gene>
    <name evidence="12" type="ORF">WMO23_03870</name>
</gene>
<feature type="domain" description="Hexokinase N-terminal" evidence="10">
    <location>
        <begin position="9"/>
        <end position="202"/>
    </location>
</feature>
<dbReference type="Pfam" id="PF00349">
    <property type="entry name" value="Hexokinase_1"/>
    <property type="match status" value="1"/>
</dbReference>
<proteinExistence type="inferred from homology"/>
<evidence type="ECO:0000259" key="11">
    <source>
        <dbReference type="Pfam" id="PF03727"/>
    </source>
</evidence>
<dbReference type="Gene3D" id="3.40.367.20">
    <property type="match status" value="1"/>
</dbReference>
<evidence type="ECO:0000256" key="7">
    <source>
        <dbReference type="ARBA" id="ARBA00022840"/>
    </source>
</evidence>
<reference evidence="12 13" key="1">
    <citation type="submission" date="2024-03" db="EMBL/GenBank/DDBJ databases">
        <title>Human intestinal bacterial collection.</title>
        <authorList>
            <person name="Pauvert C."/>
            <person name="Hitch T.C.A."/>
            <person name="Clavel T."/>
        </authorList>
    </citation>
    <scope>NUCLEOTIDE SEQUENCE [LARGE SCALE GENOMIC DNA]</scope>
    <source>
        <strain evidence="12 13">CLA-AA-H81</strain>
    </source>
</reference>
<keyword evidence="4" id="KW-0808">Transferase</keyword>
<keyword evidence="5" id="KW-0547">Nucleotide-binding</keyword>
<dbReference type="PRINTS" id="PR00475">
    <property type="entry name" value="HEXOKINASE"/>
</dbReference>
<comment type="pathway">
    <text evidence="2">Carbohydrate metabolism.</text>
</comment>
<accession>A0ABV1CX33</accession>
<sequence length="425" mass="46835">MEERMDWMNIARYFYLTDERLQQISRDFADDMERALQGKPGATVSALKSYVSLPGGEERGVYLVLDFGGTNARAARIRLLGRHCYLIEKKVCQPLRLPGQYDYLSSATTAGELFDFLARLVGQVAHGQQAYTLGHTFSFAIERQDLRDGRLLSWSKEIAVPGVEGEWVNAMLKQALARQGFRAVEPVALVNDTTALLLSAAYTLERVRLGLVCGTGFNACYYEPAWDMIVNLEAGDYGGLIRNRWDKAVDALSAQPGQHRMEKMTGGAYAAEIFRQTLLSYFKTRQLPVFSTAAMNDIISCDNDLQCRLKMGQLWKRIVRPDEMRPVRNIGAAIFVRAAQLAGAVSCGILRHLYGGEAVPAQSVAVDGSLLEHVRGALFMMEDAMQACQNEGVSRDKQIPVDPVLIQDGPLVGAAVAAAMAGEGR</sequence>
<comment type="caution">
    <text evidence="12">The sequence shown here is derived from an EMBL/GenBank/DDBJ whole genome shotgun (WGS) entry which is preliminary data.</text>
</comment>
<comment type="pathway">
    <text evidence="1">Carbohydrate degradation.</text>
</comment>
<comment type="similarity">
    <text evidence="3">Belongs to the hexokinase family.</text>
</comment>
<keyword evidence="13" id="KW-1185">Reference proteome</keyword>